<accession>A0AAV7TB56</accession>
<dbReference type="Proteomes" id="UP001066276">
    <property type="component" value="Chromosome 4_1"/>
</dbReference>
<evidence type="ECO:0000313" key="2">
    <source>
        <dbReference type="Proteomes" id="UP001066276"/>
    </source>
</evidence>
<proteinExistence type="predicted"/>
<keyword evidence="2" id="KW-1185">Reference proteome</keyword>
<protein>
    <submittedName>
        <fullName evidence="1">Uncharacterized protein</fullName>
    </submittedName>
</protein>
<dbReference type="AlphaFoldDB" id="A0AAV7TB56"/>
<dbReference type="EMBL" id="JANPWB010000007">
    <property type="protein sequence ID" value="KAJ1173123.1"/>
    <property type="molecule type" value="Genomic_DNA"/>
</dbReference>
<reference evidence="1" key="1">
    <citation type="journal article" date="2022" name="bioRxiv">
        <title>Sequencing and chromosome-scale assembly of the giantPleurodeles waltlgenome.</title>
        <authorList>
            <person name="Brown T."/>
            <person name="Elewa A."/>
            <person name="Iarovenko S."/>
            <person name="Subramanian E."/>
            <person name="Araus A.J."/>
            <person name="Petzold A."/>
            <person name="Susuki M."/>
            <person name="Suzuki K.-i.T."/>
            <person name="Hayashi T."/>
            <person name="Toyoda A."/>
            <person name="Oliveira C."/>
            <person name="Osipova E."/>
            <person name="Leigh N.D."/>
            <person name="Simon A."/>
            <person name="Yun M.H."/>
        </authorList>
    </citation>
    <scope>NUCLEOTIDE SEQUENCE</scope>
    <source>
        <strain evidence="1">20211129_DDA</strain>
        <tissue evidence="1">Liver</tissue>
    </source>
</reference>
<gene>
    <name evidence="1" type="ORF">NDU88_004964</name>
</gene>
<organism evidence="1 2">
    <name type="scientific">Pleurodeles waltl</name>
    <name type="common">Iberian ribbed newt</name>
    <dbReference type="NCBI Taxonomy" id="8319"/>
    <lineage>
        <taxon>Eukaryota</taxon>
        <taxon>Metazoa</taxon>
        <taxon>Chordata</taxon>
        <taxon>Craniata</taxon>
        <taxon>Vertebrata</taxon>
        <taxon>Euteleostomi</taxon>
        <taxon>Amphibia</taxon>
        <taxon>Batrachia</taxon>
        <taxon>Caudata</taxon>
        <taxon>Salamandroidea</taxon>
        <taxon>Salamandridae</taxon>
        <taxon>Pleurodelinae</taxon>
        <taxon>Pleurodeles</taxon>
    </lineage>
</organism>
<sequence>MDTTATRVRLDVEYQPGPRNLTVFLSRHAHPATPQEAEEALETEEYIRLVVDCSRPLPIPLAEVVEATGQDDCLQVAMGAVRSGNWHLLQHFTMFHTTKARAMLQAFFHVHYELSMSEEGCLLRGPHLVPRVYL</sequence>
<comment type="caution">
    <text evidence="1">The sequence shown here is derived from an EMBL/GenBank/DDBJ whole genome shotgun (WGS) entry which is preliminary data.</text>
</comment>
<name>A0AAV7TB56_PLEWA</name>
<evidence type="ECO:0000313" key="1">
    <source>
        <dbReference type="EMBL" id="KAJ1173123.1"/>
    </source>
</evidence>